<dbReference type="EMBL" id="AP022870">
    <property type="protein sequence ID" value="BCB78364.1"/>
    <property type="molecule type" value="Genomic_DNA"/>
</dbReference>
<reference evidence="1 2" key="1">
    <citation type="submission" date="2020-03" db="EMBL/GenBank/DDBJ databases">
        <title>Whole genome shotgun sequence of Phytohabitans flavus NBRC 107702.</title>
        <authorList>
            <person name="Komaki H."/>
            <person name="Tamura T."/>
        </authorList>
    </citation>
    <scope>NUCLEOTIDE SEQUENCE [LARGE SCALE GENOMIC DNA]</scope>
    <source>
        <strain evidence="1 2">NBRC 107702</strain>
    </source>
</reference>
<gene>
    <name evidence="1" type="ORF">Pflav_047740</name>
</gene>
<dbReference type="AlphaFoldDB" id="A0A6F8XWY8"/>
<keyword evidence="2" id="KW-1185">Reference proteome</keyword>
<dbReference type="RefSeq" id="WP_173037972.1">
    <property type="nucleotide sequence ID" value="NZ_JBHTHL010000001.1"/>
</dbReference>
<reference evidence="1 2" key="2">
    <citation type="submission" date="2020-03" db="EMBL/GenBank/DDBJ databases">
        <authorList>
            <person name="Ichikawa N."/>
            <person name="Kimura A."/>
            <person name="Kitahashi Y."/>
            <person name="Uohara A."/>
        </authorList>
    </citation>
    <scope>NUCLEOTIDE SEQUENCE [LARGE SCALE GENOMIC DNA]</scope>
    <source>
        <strain evidence="1 2">NBRC 107702</strain>
    </source>
</reference>
<dbReference type="KEGG" id="pfla:Pflav_047740"/>
<evidence type="ECO:0000313" key="1">
    <source>
        <dbReference type="EMBL" id="BCB78364.1"/>
    </source>
</evidence>
<organism evidence="1 2">
    <name type="scientific">Phytohabitans flavus</name>
    <dbReference type="NCBI Taxonomy" id="1076124"/>
    <lineage>
        <taxon>Bacteria</taxon>
        <taxon>Bacillati</taxon>
        <taxon>Actinomycetota</taxon>
        <taxon>Actinomycetes</taxon>
        <taxon>Micromonosporales</taxon>
        <taxon>Micromonosporaceae</taxon>
    </lineage>
</organism>
<proteinExistence type="predicted"/>
<protein>
    <submittedName>
        <fullName evidence="1">Uncharacterized protein</fullName>
    </submittedName>
</protein>
<evidence type="ECO:0000313" key="2">
    <source>
        <dbReference type="Proteomes" id="UP000502508"/>
    </source>
</evidence>
<name>A0A6F8XWY8_9ACTN</name>
<sequence length="154" mass="16003">MDVAGLVWQEICRPASWSAALPPRVPAGVTLAAHDDLVVHPLAVVSVRQKVVPLATAVSRVGALLPKGGTKRYHVDVETGPGVAVEPLTAHFAPAQFTELSADQKLSAPSFASLPAGVSLAPATAVEAPFDRAVRSDVVMETLNIVDLETGVRA</sequence>
<accession>A0A6F8XWY8</accession>
<dbReference type="Proteomes" id="UP000502508">
    <property type="component" value="Chromosome"/>
</dbReference>